<sequence length="429" mass="47726">MAARETIRTASDGHSTSPPSTFTQPLHILIPAKPGSDLHLDNSVPSRFVRVVFEALPLAGTSPDIDGIIPDNEQSLLPPLPCTDRSQLTPSVLRFLLGRYDRCIKPQYDIVVPGLLNHDGSSFKKLPDPSKFKILMACAIAAAREAYATPNWKPLAQICREWANELVTPIISAGDSDTLTAILLLLVYELADPSRGFAWELLDLAARTCLQLGWHQAPLIHLPAGTEQDHSMPNASGPISCGPDEIRLMSVLKEIEGRPNMLSGSKLPTTSENETVHNLYVQVSEQLYGRGQVYETQACPFVGEVGTLMELLDTVQTQHPVAKETWLAFLPVCFKHKQCIFCFQEADEDNVRGMRTLRRKVVSAASGLVSSVHQSAISDRLLHRNEHLKKVDTGTDSYKRPYQMHRDPDHVRATLERWQGLPWCLENNY</sequence>
<dbReference type="KEGG" id="nhe:NECHADRAFT_88904"/>
<evidence type="ECO:0000313" key="2">
    <source>
        <dbReference type="EMBL" id="EEU38901.1"/>
    </source>
</evidence>
<dbReference type="RefSeq" id="XP_003044614.1">
    <property type="nucleotide sequence ID" value="XM_003044568.1"/>
</dbReference>
<name>C7ZAQ7_FUSV7</name>
<reference evidence="2 3" key="1">
    <citation type="journal article" date="2009" name="PLoS Genet.">
        <title>The genome of Nectria haematococca: contribution of supernumerary chromosomes to gene expansion.</title>
        <authorList>
            <person name="Coleman J.J."/>
            <person name="Rounsley S.D."/>
            <person name="Rodriguez-Carres M."/>
            <person name="Kuo A."/>
            <person name="Wasmann C.C."/>
            <person name="Grimwood J."/>
            <person name="Schmutz J."/>
            <person name="Taga M."/>
            <person name="White G.J."/>
            <person name="Zhou S."/>
            <person name="Schwartz D.C."/>
            <person name="Freitag M."/>
            <person name="Ma L.J."/>
            <person name="Danchin E.G."/>
            <person name="Henrissat B."/>
            <person name="Coutinho P.M."/>
            <person name="Nelson D.R."/>
            <person name="Straney D."/>
            <person name="Napoli C.A."/>
            <person name="Barker B.M."/>
            <person name="Gribskov M."/>
            <person name="Rep M."/>
            <person name="Kroken S."/>
            <person name="Molnar I."/>
            <person name="Rensing C."/>
            <person name="Kennell J.C."/>
            <person name="Zamora J."/>
            <person name="Farman M.L."/>
            <person name="Selker E.U."/>
            <person name="Salamov A."/>
            <person name="Shapiro H."/>
            <person name="Pangilinan J."/>
            <person name="Lindquist E."/>
            <person name="Lamers C."/>
            <person name="Grigoriev I.V."/>
            <person name="Geiser D.M."/>
            <person name="Covert S.F."/>
            <person name="Temporini E."/>
            <person name="Vanetten H.D."/>
        </authorList>
    </citation>
    <scope>NUCLEOTIDE SEQUENCE [LARGE SCALE GENOMIC DNA]</scope>
    <source>
        <strain evidence="3">ATCC MYA-4622 / CBS 123669 / FGSC 9596 / NRRL 45880 / 77-13-4</strain>
    </source>
</reference>
<dbReference type="GeneID" id="9672927"/>
<dbReference type="OrthoDB" id="189997at2759"/>
<evidence type="ECO:0000313" key="3">
    <source>
        <dbReference type="Proteomes" id="UP000005206"/>
    </source>
</evidence>
<proteinExistence type="predicted"/>
<accession>C7ZAQ7</accession>
<organism evidence="2 3">
    <name type="scientific">Fusarium vanettenii (strain ATCC MYA-4622 / CBS 123669 / FGSC 9596 / NRRL 45880 / 77-13-4)</name>
    <name type="common">Fusarium solani subsp. pisi</name>
    <dbReference type="NCBI Taxonomy" id="660122"/>
    <lineage>
        <taxon>Eukaryota</taxon>
        <taxon>Fungi</taxon>
        <taxon>Dikarya</taxon>
        <taxon>Ascomycota</taxon>
        <taxon>Pezizomycotina</taxon>
        <taxon>Sordariomycetes</taxon>
        <taxon>Hypocreomycetidae</taxon>
        <taxon>Hypocreales</taxon>
        <taxon>Nectriaceae</taxon>
        <taxon>Fusarium</taxon>
        <taxon>Fusarium solani species complex</taxon>
        <taxon>Fusarium vanettenii</taxon>
    </lineage>
</organism>
<dbReference type="STRING" id="660122.C7ZAQ7"/>
<dbReference type="eggNOG" id="ENOG502T61M">
    <property type="taxonomic scope" value="Eukaryota"/>
</dbReference>
<dbReference type="Proteomes" id="UP000005206">
    <property type="component" value="Unassembled WGS sequence"/>
</dbReference>
<feature type="region of interest" description="Disordered" evidence="1">
    <location>
        <begin position="1"/>
        <end position="24"/>
    </location>
</feature>
<protein>
    <recommendedName>
        <fullName evidence="4">Transcription factor domain-containing protein</fullName>
    </recommendedName>
</protein>
<dbReference type="EMBL" id="GG698913">
    <property type="protein sequence ID" value="EEU38901.1"/>
    <property type="molecule type" value="Genomic_DNA"/>
</dbReference>
<dbReference type="CDD" id="cd12148">
    <property type="entry name" value="fungal_TF_MHR"/>
    <property type="match status" value="1"/>
</dbReference>
<gene>
    <name evidence="2" type="ORF">NECHADRAFT_88904</name>
</gene>
<evidence type="ECO:0000256" key="1">
    <source>
        <dbReference type="SAM" id="MobiDB-lite"/>
    </source>
</evidence>
<dbReference type="VEuPathDB" id="FungiDB:NECHADRAFT_88904"/>
<dbReference type="HOGENOM" id="CLU_609730_0_0_1"/>
<keyword evidence="3" id="KW-1185">Reference proteome</keyword>
<feature type="compositionally biased region" description="Polar residues" evidence="1">
    <location>
        <begin position="8"/>
        <end position="24"/>
    </location>
</feature>
<dbReference type="AlphaFoldDB" id="C7ZAQ7"/>
<evidence type="ECO:0008006" key="4">
    <source>
        <dbReference type="Google" id="ProtNLM"/>
    </source>
</evidence>
<dbReference type="InParanoid" id="C7ZAQ7"/>